<dbReference type="EMBL" id="BMCH01000009">
    <property type="protein sequence ID" value="GGC40655.1"/>
    <property type="molecule type" value="Genomic_DNA"/>
</dbReference>
<organism evidence="2 3">
    <name type="scientific">Asaia siamensis</name>
    <dbReference type="NCBI Taxonomy" id="110479"/>
    <lineage>
        <taxon>Bacteria</taxon>
        <taxon>Pseudomonadati</taxon>
        <taxon>Pseudomonadota</taxon>
        <taxon>Alphaproteobacteria</taxon>
        <taxon>Acetobacterales</taxon>
        <taxon>Acetobacteraceae</taxon>
        <taxon>Asaia</taxon>
    </lineage>
</organism>
<proteinExistence type="predicted"/>
<evidence type="ECO:0000313" key="2">
    <source>
        <dbReference type="EMBL" id="GGC40655.1"/>
    </source>
</evidence>
<sequence>MRHAGDVAAEWAGRVESFTQTHGPRVEEAARKANAKLGALSEKVHGRVGEMVRDARTAAQDPESRQKFRTRYGRYLLIGGAVLLVVVAAGWELACQSASGMADKQIREILAASGLGDSVTIRRITATPFGTVTLNGIDVLNAQPGAPPAIRIASFTLNGLDSSGHIPSHLSFSASGMKVDLLQAQKIFGARSQGGLLLEAGYTSISGKMAGSYELSGNTFSVRHWAQFENAGTYDVSVTLVNVPSGVRDLLNTYGFGSLLQANPLVLLGVEQQLSQVALSDLRVKLDSMDLQKRFAALPDTPIPEPKVPTASLADKPPLMRFMLLGGKMSMHGHPDQPVPLMRPGMFGSQFNADLESLPGLARATHADVSVTTP</sequence>
<dbReference type="RefSeq" id="WP_188427415.1">
    <property type="nucleotide sequence ID" value="NZ_BMCH01000009.1"/>
</dbReference>
<comment type="caution">
    <text evidence="2">The sequence shown here is derived from an EMBL/GenBank/DDBJ whole genome shotgun (WGS) entry which is preliminary data.</text>
</comment>
<dbReference type="Proteomes" id="UP000637769">
    <property type="component" value="Unassembled WGS sequence"/>
</dbReference>
<keyword evidence="1" id="KW-0472">Membrane</keyword>
<name>A0ABQ1MH75_9PROT</name>
<accession>A0ABQ1MH75</accession>
<protein>
    <submittedName>
        <fullName evidence="2">Uncharacterized protein</fullName>
    </submittedName>
</protein>
<evidence type="ECO:0000256" key="1">
    <source>
        <dbReference type="SAM" id="Phobius"/>
    </source>
</evidence>
<gene>
    <name evidence="2" type="ORF">GCM10007207_27560</name>
</gene>
<feature type="transmembrane region" description="Helical" evidence="1">
    <location>
        <begin position="75"/>
        <end position="94"/>
    </location>
</feature>
<keyword evidence="1" id="KW-0812">Transmembrane</keyword>
<evidence type="ECO:0000313" key="3">
    <source>
        <dbReference type="Proteomes" id="UP000637769"/>
    </source>
</evidence>
<keyword evidence="3" id="KW-1185">Reference proteome</keyword>
<keyword evidence="1" id="KW-1133">Transmembrane helix</keyword>
<reference evidence="3" key="1">
    <citation type="journal article" date="2019" name="Int. J. Syst. Evol. Microbiol.">
        <title>The Global Catalogue of Microorganisms (GCM) 10K type strain sequencing project: providing services to taxonomists for standard genome sequencing and annotation.</title>
        <authorList>
            <consortium name="The Broad Institute Genomics Platform"/>
            <consortium name="The Broad Institute Genome Sequencing Center for Infectious Disease"/>
            <person name="Wu L."/>
            <person name="Ma J."/>
        </authorList>
    </citation>
    <scope>NUCLEOTIDE SEQUENCE [LARGE SCALE GENOMIC DNA]</scope>
    <source>
        <strain evidence="3">CCM 7132</strain>
    </source>
</reference>